<dbReference type="PANTHER" id="PTHR11403">
    <property type="entry name" value="CYTOCHROME C OXIDASE SUBUNIT III"/>
    <property type="match status" value="1"/>
</dbReference>
<feature type="transmembrane region" description="Helical" evidence="10">
    <location>
        <begin position="16"/>
        <end position="35"/>
    </location>
</feature>
<dbReference type="EMBL" id="LC460470">
    <property type="protein sequence ID" value="BBI37408.1"/>
    <property type="molecule type" value="Genomic_DNA"/>
</dbReference>
<geneLocation type="mitochondrion" evidence="12"/>
<evidence type="ECO:0000256" key="3">
    <source>
        <dbReference type="ARBA" id="ARBA00015944"/>
    </source>
</evidence>
<dbReference type="Pfam" id="PF00510">
    <property type="entry name" value="COX3"/>
    <property type="match status" value="2"/>
</dbReference>
<feature type="transmembrane region" description="Helical" evidence="10">
    <location>
        <begin position="246"/>
        <end position="267"/>
    </location>
</feature>
<dbReference type="GO" id="GO:0006123">
    <property type="term" value="P:mitochondrial electron transport, cytochrome c to oxygen"/>
    <property type="evidence" value="ECO:0007669"/>
    <property type="project" value="TreeGrafter"/>
</dbReference>
<reference evidence="12" key="1">
    <citation type="journal article" date="2020" name="Genome Biol.">
        <title>Mitochondrial genome evolution of placozoans: gene rearrangements and repeat expansions.</title>
        <authorList>
            <person name="Miyazawa H."/>
            <person name="Osigus H.J."/>
            <person name="Rolfes S."/>
            <person name="Kamm K."/>
            <person name="Schierwater B."/>
            <person name="Nakano H."/>
        </authorList>
    </citation>
    <scope>NUCLEOTIDE SEQUENCE</scope>
    <source>
        <strain evidence="12">SKN_2</strain>
    </source>
</reference>
<feature type="compositionally biased region" description="Polar residues" evidence="9">
    <location>
        <begin position="174"/>
        <end position="189"/>
    </location>
</feature>
<evidence type="ECO:0000259" key="11">
    <source>
        <dbReference type="PROSITE" id="PS50253"/>
    </source>
</evidence>
<evidence type="ECO:0000256" key="9">
    <source>
        <dbReference type="SAM" id="MobiDB-lite"/>
    </source>
</evidence>
<dbReference type="AlphaFoldDB" id="A0A7I6NAB9"/>
<evidence type="ECO:0000256" key="5">
    <source>
        <dbReference type="ARBA" id="ARBA00022967"/>
    </source>
</evidence>
<comment type="subcellular location">
    <subcellularLocation>
        <location evidence="1">Membrane</location>
        <topology evidence="1">Multi-pass membrane protein</topology>
    </subcellularLocation>
</comment>
<accession>A0A7I6NAB9</accession>
<evidence type="ECO:0000256" key="1">
    <source>
        <dbReference type="ARBA" id="ARBA00004141"/>
    </source>
</evidence>
<dbReference type="InterPro" id="IPR035973">
    <property type="entry name" value="Cyt_c_oxidase_su3-like_sf"/>
</dbReference>
<dbReference type="Gene3D" id="1.10.287.70">
    <property type="match status" value="1"/>
</dbReference>
<feature type="transmembrane region" description="Helical" evidence="10">
    <location>
        <begin position="79"/>
        <end position="102"/>
    </location>
</feature>
<keyword evidence="8 12" id="KW-0496">Mitochondrion</keyword>
<evidence type="ECO:0000256" key="8">
    <source>
        <dbReference type="RuleBase" id="RU003375"/>
    </source>
</evidence>
<dbReference type="PANTHER" id="PTHR11403:SF7">
    <property type="entry name" value="CYTOCHROME C OXIDASE SUBUNIT 3"/>
    <property type="match status" value="1"/>
</dbReference>
<feature type="domain" description="Heme-copper oxidase subunit III family profile" evidence="11">
    <location>
        <begin position="4"/>
        <end position="308"/>
    </location>
</feature>
<evidence type="ECO:0000256" key="7">
    <source>
        <dbReference type="ARBA" id="ARBA00023136"/>
    </source>
</evidence>
<dbReference type="GO" id="GO:0005739">
    <property type="term" value="C:mitochondrion"/>
    <property type="evidence" value="ECO:0007669"/>
    <property type="project" value="TreeGrafter"/>
</dbReference>
<evidence type="ECO:0000256" key="6">
    <source>
        <dbReference type="ARBA" id="ARBA00022989"/>
    </source>
</evidence>
<protein>
    <recommendedName>
        <fullName evidence="3 8">Cytochrome c oxidase subunit 3</fullName>
    </recommendedName>
</protein>
<evidence type="ECO:0000256" key="2">
    <source>
        <dbReference type="ARBA" id="ARBA00010581"/>
    </source>
</evidence>
<dbReference type="PROSITE" id="PS50253">
    <property type="entry name" value="COX3"/>
    <property type="match status" value="1"/>
</dbReference>
<feature type="transmembrane region" description="Helical" evidence="10">
    <location>
        <begin position="287"/>
        <end position="307"/>
    </location>
</feature>
<dbReference type="InterPro" id="IPR000298">
    <property type="entry name" value="Cyt_c_oxidase-like_su3"/>
</dbReference>
<dbReference type="InterPro" id="IPR033945">
    <property type="entry name" value="Cyt_c_oxase_su3_dom"/>
</dbReference>
<comment type="similarity">
    <text evidence="2 8">Belongs to the cytochrome c oxidase subunit 3 family.</text>
</comment>
<evidence type="ECO:0000256" key="10">
    <source>
        <dbReference type="SAM" id="Phobius"/>
    </source>
</evidence>
<keyword evidence="7 10" id="KW-0472">Membrane</keyword>
<evidence type="ECO:0000256" key="4">
    <source>
        <dbReference type="ARBA" id="ARBA00022692"/>
    </source>
</evidence>
<feature type="transmembrane region" description="Helical" evidence="10">
    <location>
        <begin position="42"/>
        <end position="59"/>
    </location>
</feature>
<dbReference type="Gene3D" id="1.20.120.80">
    <property type="entry name" value="Cytochrome c oxidase, subunit III, four-helix bundle"/>
    <property type="match status" value="1"/>
</dbReference>
<dbReference type="GO" id="GO:0004129">
    <property type="term" value="F:cytochrome-c oxidase activity"/>
    <property type="evidence" value="ECO:0007669"/>
    <property type="project" value="InterPro"/>
</dbReference>
<feature type="transmembrane region" description="Helical" evidence="10">
    <location>
        <begin position="208"/>
        <end position="226"/>
    </location>
</feature>
<feature type="region of interest" description="Disordered" evidence="9">
    <location>
        <begin position="162"/>
        <end position="189"/>
    </location>
</feature>
<dbReference type="SUPFAM" id="SSF81452">
    <property type="entry name" value="Cytochrome c oxidase subunit III-like"/>
    <property type="match status" value="1"/>
</dbReference>
<keyword evidence="5" id="KW-1278">Translocase</keyword>
<dbReference type="InterPro" id="IPR013833">
    <property type="entry name" value="Cyt_c_oxidase_su3_a-hlx"/>
</dbReference>
<name>A0A7I6NAB9_9METZ</name>
<dbReference type="CDD" id="cd01665">
    <property type="entry name" value="Cyt_c_Oxidase_III"/>
    <property type="match status" value="1"/>
</dbReference>
<gene>
    <name evidence="12" type="primary">COX3</name>
</gene>
<dbReference type="GO" id="GO:0016020">
    <property type="term" value="C:membrane"/>
    <property type="evidence" value="ECO:0007669"/>
    <property type="project" value="UniProtKB-SubCell"/>
</dbReference>
<keyword evidence="6 10" id="KW-1133">Transmembrane helix</keyword>
<evidence type="ECO:0000313" key="12">
    <source>
        <dbReference type="EMBL" id="BBI37408.1"/>
    </source>
</evidence>
<dbReference type="InterPro" id="IPR024791">
    <property type="entry name" value="Cyt_c/ubiquinol_Oxase_su3"/>
</dbReference>
<keyword evidence="4 8" id="KW-0812">Transmembrane</keyword>
<sequence>MSLVYHPYHLVDPSPWPFVGASGAFLFTSGAVILFHYNDYRLALTGLFLIIITASAWWRDVIREGTHQGHHTQVVVRGLKLGMLLFILSEVCLFLAFFWAFFHSSLAPSVELGSVWPPLGIEALDPFAVPLLNTTILLSSGATVTWAHHAIIGGPAPISAPKGTQGSEGPLPSNGATTSSSLLSTPNDQRAPTFLGTDFRTKAPEASIGLLMTVLLGIIFTGLQAFEYKEASFAISDSVYGSTFFMLTGTHGLHVLVGTTFLIVCFIRLLSNQFTNSHHLGLEAAIWYWHFVDVVWLFLYVFVYWWGS</sequence>
<organism evidence="12">
    <name type="scientific">Placozoa sp. H17 HM-2017</name>
    <dbReference type="NCBI Taxonomy" id="2017600"/>
    <lineage>
        <taxon>Eukaryota</taxon>
        <taxon>Metazoa</taxon>
        <taxon>Placozoa</taxon>
    </lineage>
</organism>
<comment type="function">
    <text evidence="8">Component of the cytochrome c oxidase, the last enzyme in the mitochondrial electron transport chain which drives oxidative phosphorylation. The respiratory chain contains 3 multisubunit complexes succinate dehydrogenase (complex II, CII), ubiquinol-cytochrome c oxidoreductase (cytochrome b-c1 complex, complex III, CIII) and cytochrome c oxidase (complex IV, CIV), that cooperate to transfer electrons derived from NADH and succinate to molecular oxygen, creating an electrochemical gradient over the inner membrane that drives transmembrane transport and the ATP synthase. Cytochrome c oxidase is the component of the respiratory chain that catalyzes the reduction of oxygen to water. Electrons originating from reduced cytochrome c in the intermembrane space (IMS) are transferred via the dinuclear copper A center (CU(A)) of subunit 2 and heme A of subunit 1 to the active site in subunit 1, a binuclear center (BNC) formed by heme A3 and copper B (CU(B)). The BNC reduces molecular oxygen to 2 water molecules using 4 electrons from cytochrome c in the IMS and 4 protons from the mitochondrial matrix.</text>
</comment>
<proteinExistence type="inferred from homology"/>